<protein>
    <submittedName>
        <fullName evidence="1">Transglutaminase domain-containing protein</fullName>
    </submittedName>
</protein>
<gene>
    <name evidence="1" type="ORF">ENL21_07945</name>
</gene>
<dbReference type="Proteomes" id="UP000886111">
    <property type="component" value="Unassembled WGS sequence"/>
</dbReference>
<dbReference type="EMBL" id="DRTD01000595">
    <property type="protein sequence ID" value="HHE55699.1"/>
    <property type="molecule type" value="Genomic_DNA"/>
</dbReference>
<reference evidence="1" key="1">
    <citation type="journal article" date="2020" name="mSystems">
        <title>Genome- and Community-Level Interaction Insights into Carbon Utilization and Element Cycling Functions of Hydrothermarchaeota in Hydrothermal Sediment.</title>
        <authorList>
            <person name="Zhou Z."/>
            <person name="Liu Y."/>
            <person name="Xu W."/>
            <person name="Pan J."/>
            <person name="Luo Z.H."/>
            <person name="Li M."/>
        </authorList>
    </citation>
    <scope>NUCLEOTIDE SEQUENCE [LARGE SCALE GENOMIC DNA]</scope>
    <source>
        <strain evidence="1">HyVt-76</strain>
    </source>
</reference>
<dbReference type="InterPro" id="IPR038765">
    <property type="entry name" value="Papain-like_cys_pep_sf"/>
</dbReference>
<feature type="non-terminal residue" evidence="1">
    <location>
        <position position="1"/>
    </location>
</feature>
<comment type="caution">
    <text evidence="1">The sequence shown here is derived from an EMBL/GenBank/DDBJ whole genome shotgun (WGS) entry which is preliminary data.</text>
</comment>
<dbReference type="SUPFAM" id="SSF54001">
    <property type="entry name" value="Cysteine proteinases"/>
    <property type="match status" value="1"/>
</dbReference>
<organism evidence="1">
    <name type="scientific">Caldithrix abyssi</name>
    <dbReference type="NCBI Taxonomy" id="187145"/>
    <lineage>
        <taxon>Bacteria</taxon>
        <taxon>Pseudomonadati</taxon>
        <taxon>Calditrichota</taxon>
        <taxon>Calditrichia</taxon>
        <taxon>Calditrichales</taxon>
        <taxon>Calditrichaceae</taxon>
        <taxon>Caldithrix</taxon>
    </lineage>
</organism>
<evidence type="ECO:0000313" key="1">
    <source>
        <dbReference type="EMBL" id="HHE55699.1"/>
    </source>
</evidence>
<proteinExistence type="predicted"/>
<accession>A0A7V5H4H9</accession>
<sequence>SLDDVFHRWPQVYLPNYGWVHIDPQGGDKPVARDRAMNIGHLSNRFLITTLNGGDSKYLGWYYDYNQVYQCDPQLKIEIENFAEWEPLEKK</sequence>
<dbReference type="AlphaFoldDB" id="A0A7V5H4H9"/>
<name>A0A7V5H4H9_CALAY</name>